<comment type="caution">
    <text evidence="8">The sequence shown here is derived from an EMBL/GenBank/DDBJ whole genome shotgun (WGS) entry which is preliminary data.</text>
</comment>
<feature type="compositionally biased region" description="Basic and acidic residues" evidence="6">
    <location>
        <begin position="285"/>
        <end position="300"/>
    </location>
</feature>
<dbReference type="InterPro" id="IPR050596">
    <property type="entry name" value="AspAT/PAT-like"/>
</dbReference>
<keyword evidence="4" id="KW-0808">Transferase</keyword>
<feature type="domain" description="Aminotransferase class I/classII large" evidence="7">
    <location>
        <begin position="46"/>
        <end position="242"/>
    </location>
</feature>
<dbReference type="EMBL" id="JAERRG010000044">
    <property type="protein sequence ID" value="MBL1120164.1"/>
    <property type="molecule type" value="Genomic_DNA"/>
</dbReference>
<evidence type="ECO:0000313" key="9">
    <source>
        <dbReference type="Proteomes" id="UP000621510"/>
    </source>
</evidence>
<dbReference type="InterPro" id="IPR015421">
    <property type="entry name" value="PyrdxlP-dep_Trfase_major"/>
</dbReference>
<organism evidence="8 9">
    <name type="scientific">Streptomyces endocoffeicus</name>
    <dbReference type="NCBI Taxonomy" id="2898945"/>
    <lineage>
        <taxon>Bacteria</taxon>
        <taxon>Bacillati</taxon>
        <taxon>Actinomycetota</taxon>
        <taxon>Actinomycetes</taxon>
        <taxon>Kitasatosporales</taxon>
        <taxon>Streptomycetaceae</taxon>
        <taxon>Streptomyces</taxon>
    </lineage>
</organism>
<evidence type="ECO:0000256" key="2">
    <source>
        <dbReference type="ARBA" id="ARBA00007441"/>
    </source>
</evidence>
<evidence type="ECO:0000256" key="5">
    <source>
        <dbReference type="ARBA" id="ARBA00022898"/>
    </source>
</evidence>
<feature type="compositionally biased region" description="Basic and acidic residues" evidence="6">
    <location>
        <begin position="319"/>
        <end position="332"/>
    </location>
</feature>
<dbReference type="InterPro" id="IPR015424">
    <property type="entry name" value="PyrdxlP-dep_Trfase"/>
</dbReference>
<feature type="region of interest" description="Disordered" evidence="6">
    <location>
        <begin position="278"/>
        <end position="332"/>
    </location>
</feature>
<gene>
    <name evidence="8" type="ORF">JK364_48915</name>
</gene>
<dbReference type="PANTHER" id="PTHR46383:SF1">
    <property type="entry name" value="ASPARTATE AMINOTRANSFERASE"/>
    <property type="match status" value="1"/>
</dbReference>
<comment type="similarity">
    <text evidence="2">Belongs to the class-I pyridoxal-phosphate-dependent aminotransferase family.</text>
</comment>
<dbReference type="Proteomes" id="UP000621510">
    <property type="component" value="Unassembled WGS sequence"/>
</dbReference>
<evidence type="ECO:0000256" key="3">
    <source>
        <dbReference type="ARBA" id="ARBA00022576"/>
    </source>
</evidence>
<comment type="cofactor">
    <cofactor evidence="1">
        <name>pyridoxal 5'-phosphate</name>
        <dbReference type="ChEBI" id="CHEBI:597326"/>
    </cofactor>
</comment>
<name>A0ABS1Q6H6_9ACTN</name>
<evidence type="ECO:0000256" key="6">
    <source>
        <dbReference type="SAM" id="MobiDB-lite"/>
    </source>
</evidence>
<dbReference type="PANTHER" id="PTHR46383">
    <property type="entry name" value="ASPARTATE AMINOTRANSFERASE"/>
    <property type="match status" value="1"/>
</dbReference>
<dbReference type="InterPro" id="IPR004839">
    <property type="entry name" value="Aminotransferase_I/II_large"/>
</dbReference>
<dbReference type="CDD" id="cd00609">
    <property type="entry name" value="AAT_like"/>
    <property type="match status" value="1"/>
</dbReference>
<sequence>MPELQASQQVTSASQNWFLSRRCRAPPTSVPPLVDVQRRAAAASPVDASHVIVTNRAKQALFNTFTALLKPGDEALIPAPYWVPRPSSVRLSHGSPVITQPYVGALKVTPDNLEAARTPSTRAILPCSPNNPTGLVHDQSELHTIVSWTMEHDIWIISDETYDDLDFRPVPAPGQVEPGVTDRLITVGTVSKSYAMTGWRVGWRSGPEKAVDAATAIQSHTTSNVSRITQAAARAALNGPDVTAGFRRRRGRPPVERRRYHRVVRCSRTSTAELRCRTGTTTPRTVDHGQDPQRLADDVLHLPPRALQPRRSPRPKVPSVHDRNAAPKVPDA</sequence>
<keyword evidence="3 8" id="KW-0032">Aminotransferase</keyword>
<evidence type="ECO:0000259" key="7">
    <source>
        <dbReference type="Pfam" id="PF00155"/>
    </source>
</evidence>
<accession>A0ABS1Q6H6</accession>
<dbReference type="GO" id="GO:0008483">
    <property type="term" value="F:transaminase activity"/>
    <property type="evidence" value="ECO:0007669"/>
    <property type="project" value="UniProtKB-KW"/>
</dbReference>
<proteinExistence type="inferred from homology"/>
<protein>
    <submittedName>
        <fullName evidence="8">Aminotransferase class I/II-fold pyridoxal phosphate-dependent enzyme</fullName>
    </submittedName>
</protein>
<evidence type="ECO:0000313" key="8">
    <source>
        <dbReference type="EMBL" id="MBL1120164.1"/>
    </source>
</evidence>
<dbReference type="Pfam" id="PF00155">
    <property type="entry name" value="Aminotran_1_2"/>
    <property type="match status" value="1"/>
</dbReference>
<keyword evidence="5" id="KW-0663">Pyridoxal phosphate</keyword>
<evidence type="ECO:0000256" key="1">
    <source>
        <dbReference type="ARBA" id="ARBA00001933"/>
    </source>
</evidence>
<reference evidence="8 9" key="1">
    <citation type="submission" date="2021-01" db="EMBL/GenBank/DDBJ databases">
        <title>WGS of actinomycetes isolated from Thailand.</title>
        <authorList>
            <person name="Thawai C."/>
        </authorList>
    </citation>
    <scope>NUCLEOTIDE SEQUENCE [LARGE SCALE GENOMIC DNA]</scope>
    <source>
        <strain evidence="8 9">CA3R110</strain>
    </source>
</reference>
<evidence type="ECO:0000256" key="4">
    <source>
        <dbReference type="ARBA" id="ARBA00022679"/>
    </source>
</evidence>
<dbReference type="SUPFAM" id="SSF53383">
    <property type="entry name" value="PLP-dependent transferases"/>
    <property type="match status" value="1"/>
</dbReference>
<keyword evidence="9" id="KW-1185">Reference proteome</keyword>
<dbReference type="Gene3D" id="3.40.640.10">
    <property type="entry name" value="Type I PLP-dependent aspartate aminotransferase-like (Major domain)"/>
    <property type="match status" value="1"/>
</dbReference>